<evidence type="ECO:0000313" key="2">
    <source>
        <dbReference type="Proteomes" id="UP000694867"/>
    </source>
</evidence>
<evidence type="ECO:0000313" key="3">
    <source>
        <dbReference type="RefSeq" id="XP_003739364.1"/>
    </source>
</evidence>
<proteinExistence type="predicted"/>
<evidence type="ECO:0000256" key="1">
    <source>
        <dbReference type="SAM" id="SignalP"/>
    </source>
</evidence>
<feature type="chain" id="PRO_5042611923" evidence="1">
    <location>
        <begin position="21"/>
        <end position="219"/>
    </location>
</feature>
<organism evidence="2 3">
    <name type="scientific">Galendromus occidentalis</name>
    <name type="common">western predatory mite</name>
    <dbReference type="NCBI Taxonomy" id="34638"/>
    <lineage>
        <taxon>Eukaryota</taxon>
        <taxon>Metazoa</taxon>
        <taxon>Ecdysozoa</taxon>
        <taxon>Arthropoda</taxon>
        <taxon>Chelicerata</taxon>
        <taxon>Arachnida</taxon>
        <taxon>Acari</taxon>
        <taxon>Parasitiformes</taxon>
        <taxon>Mesostigmata</taxon>
        <taxon>Gamasina</taxon>
        <taxon>Phytoseioidea</taxon>
        <taxon>Phytoseiidae</taxon>
        <taxon>Typhlodrominae</taxon>
        <taxon>Galendromus</taxon>
    </lineage>
</organism>
<accession>A0AAJ6QPB7</accession>
<dbReference type="KEGG" id="goe:100906538"/>
<dbReference type="GeneID" id="100906538"/>
<keyword evidence="2" id="KW-1185">Reference proteome</keyword>
<feature type="signal peptide" evidence="1">
    <location>
        <begin position="1"/>
        <end position="20"/>
    </location>
</feature>
<name>A0AAJ6QPB7_9ACAR</name>
<protein>
    <submittedName>
        <fullName evidence="3">Uncharacterized protein LOC100906538</fullName>
    </submittedName>
</protein>
<dbReference type="Proteomes" id="UP000694867">
    <property type="component" value="Unplaced"/>
</dbReference>
<gene>
    <name evidence="3" type="primary">LOC100906538</name>
</gene>
<keyword evidence="1" id="KW-0732">Signal</keyword>
<sequence length="219" mass="24327">MARTFLKVAALVALASICQAVPTFDAKAYMDGILEEMSVQARRQDLDPVPAHNFQVHLEATGTKPHVVARFHEGSFEGLGSISTAGRCNFARVNTEGTKMQRVWCYVSLANIKLTMRAFVEEIMGRELGTITAETQTGPEVLGLIEIEKLNGKVSVRVIDPPDFDLTTKIVQGELPVDSHRYADFERQVDQEVSEQLSHFLKNAYTRLLTTVVERSDSS</sequence>
<dbReference type="AlphaFoldDB" id="A0AAJ6QPB7"/>
<dbReference type="RefSeq" id="XP_003739364.1">
    <property type="nucleotide sequence ID" value="XM_003739316.2"/>
</dbReference>
<reference evidence="3" key="1">
    <citation type="submission" date="2025-08" db="UniProtKB">
        <authorList>
            <consortium name="RefSeq"/>
        </authorList>
    </citation>
    <scope>IDENTIFICATION</scope>
</reference>